<evidence type="ECO:0000256" key="8">
    <source>
        <dbReference type="ARBA" id="ARBA00023004"/>
    </source>
</evidence>
<evidence type="ECO:0000256" key="6">
    <source>
        <dbReference type="ARBA" id="ARBA00022827"/>
    </source>
</evidence>
<dbReference type="PROSITE" id="PS00198">
    <property type="entry name" value="4FE4S_FER_1"/>
    <property type="match status" value="3"/>
</dbReference>
<dbReference type="InterPro" id="IPR003953">
    <property type="entry name" value="FAD-dep_OxRdtase_2_FAD-bd"/>
</dbReference>
<comment type="similarity">
    <text evidence="2 10">Belongs to the HdrA family.</text>
</comment>
<keyword evidence="9 10" id="KW-0411">Iron-sulfur</keyword>
<evidence type="ECO:0000256" key="7">
    <source>
        <dbReference type="ARBA" id="ARBA00023002"/>
    </source>
</evidence>
<dbReference type="PRINTS" id="PR00368">
    <property type="entry name" value="FADPNR"/>
</dbReference>
<dbReference type="PANTHER" id="PTHR43498:SF1">
    <property type="entry name" value="COB--COM HETERODISULFIDE REDUCTASE IRON-SULFUR SUBUNIT A"/>
    <property type="match status" value="1"/>
</dbReference>
<evidence type="ECO:0000256" key="3">
    <source>
        <dbReference type="ARBA" id="ARBA00022485"/>
    </source>
</evidence>
<dbReference type="GO" id="GO:0016491">
    <property type="term" value="F:oxidoreductase activity"/>
    <property type="evidence" value="ECO:0007669"/>
    <property type="project" value="UniProtKB-UniRule"/>
</dbReference>
<dbReference type="InterPro" id="IPR039650">
    <property type="entry name" value="HdrA-like"/>
</dbReference>
<dbReference type="SUPFAM" id="SSF46548">
    <property type="entry name" value="alpha-helical ferredoxin"/>
    <property type="match status" value="2"/>
</dbReference>
<sequence length="1136" mass="124156">MKIGVYICHCGTNIAATVDVEEVAKFAETLPDVAVSRDYVYMCSDPGQELIKKDILDAKLDRVVVASCSPRMHEVTFRSACEEAGLNAYCLEMANIREQCSWVHSDREKGTEKAKELVASAVAKASLLESLEPMRVGVTPSALIIGGGIAGIQCALDIADAGFQVYLVEKEPSVGGHMAQLDKTFPTLDCSACVLTPKMVDVARHDKIKLITYATVDSVEGYIGNFKVRVKKTPRYVDEDKCTGCGECANVCPIKDVVPNDFDLGLSKRGAVYIPFPQAIPMVYTIDKMGGIPPCRLGCPANVNVQGYVALIAQGRYREAIDLIREVNPLPAICGYVCPHPCEEECNRTEIDDPIAIAALKRFAADNIDYDDETEEADETEDATKEERAEKIAIIGSGPAGLTAAFYLAKSGYQVRILEKLPVPGGMLAVGIPEYRLPRDILKKEVEYIKREGGRIEIETGVEIDKDGFEKLNRDYNAIFVSIGADKSRALGIEGENLKGVVHGVDFLRELNLGNTVELGKKVAVVGGGDVAIDAARCALRLGSDVTIVYRRSREEMPARDEEIADAEAEGVKITYLTNPSRIIGDDIVQGMECVRMELEEPDESGRRRPVPVEGSEFILDVDTVILAVGQQSALGFLEGSGIELDGNWIKADGHGRTNVECVFAAGDAVTGPATVIDAIAGGKRAAEATDRYLRGEPLPELDSEEKKRIELEDIKARLPELEKNERRKVAKLPAERRKDSFEVVELGFAEADAIEEAKRCMKCGICADCRLCETVCEADAIFHEMEEELVELEVGAIIAATGYDLFDPSLEPNYGYEYDEVITSMEFERLCNASGPTTGHIEINGKTPKEVVFISCVGSREGGKGQRERGERAGNEYCSRVCCMYIAKQAHLVREHISDANATVFYTDVRAFGKGFEEFYWRVKEEGVNYIRRELTDELKVDKDGNGQLRVKTVSDGVPIEKEADLVVLATGIVPKEDVRETARKLKITQSGDKFFLEAHPKLRPVDTLTNGIFIAGCCQSPKDIPDTVAQASATASRACSILCKEYVEVEPITAEVDETLCCGCAICESVCPYGAIEVVDTEEGRRARVTSVKCYGCGTCGSSCIKKAVKMHQFTDEQLIAQERAALAAEEVVF</sequence>
<reference evidence="12" key="2">
    <citation type="submission" date="2004-08" db="EMBL/GenBank/DDBJ databases">
        <authorList>
            <person name="Putnam N."/>
            <person name="Detter J.C."/>
            <person name="Richardson P.M."/>
            <person name="Rokhsar D."/>
        </authorList>
    </citation>
    <scope>NUCLEOTIDE SEQUENCE</scope>
</reference>
<dbReference type="InterPro" id="IPR009051">
    <property type="entry name" value="Helical_ferredxn"/>
</dbReference>
<dbReference type="InterPro" id="IPR036188">
    <property type="entry name" value="FAD/NAD-bd_sf"/>
</dbReference>
<dbReference type="SUPFAM" id="SSF54862">
    <property type="entry name" value="4Fe-4S ferredoxins"/>
    <property type="match status" value="2"/>
</dbReference>
<evidence type="ECO:0000259" key="11">
    <source>
        <dbReference type="PROSITE" id="PS51379"/>
    </source>
</evidence>
<evidence type="ECO:0000256" key="5">
    <source>
        <dbReference type="ARBA" id="ARBA00022723"/>
    </source>
</evidence>
<organism evidence="12">
    <name type="scientific">Uncultured archaeon GZfos26G2</name>
    <dbReference type="NCBI Taxonomy" id="3386331"/>
    <lineage>
        <taxon>Archaea</taxon>
        <taxon>Methanobacteriati</taxon>
        <taxon>Methanobacteriota</taxon>
        <taxon>Stenosarchaea group</taxon>
        <taxon>Methanomicrobia</taxon>
        <taxon>Candidatus Methanophagales</taxon>
        <taxon>Candidatus Methanophagaceae</taxon>
        <taxon>Candidatus Methanophaga</taxon>
    </lineage>
</organism>
<dbReference type="Pfam" id="PF00037">
    <property type="entry name" value="Fer4"/>
    <property type="match status" value="2"/>
</dbReference>
<accession>Q64C51</accession>
<protein>
    <recommendedName>
        <fullName evidence="10">CoB--CoM heterodisulfide reductase iron-sulfur subunit A</fullName>
        <ecNumber evidence="10">1.8.-.-</ecNumber>
    </recommendedName>
</protein>
<comment type="pathway">
    <text evidence="10">Cofactor metabolism; coenzyme M-coenzyme B heterodisulfide reduction; coenzyme B and coenzyme M from coenzyme M-coenzyme B heterodisulfide: step 1/1.</text>
</comment>
<dbReference type="Pfam" id="PF14691">
    <property type="entry name" value="Fer4_20"/>
    <property type="match status" value="1"/>
</dbReference>
<dbReference type="EC" id="1.8.-.-" evidence="10"/>
<dbReference type="SUPFAM" id="SSF51971">
    <property type="entry name" value="Nucleotide-binding domain"/>
    <property type="match status" value="3"/>
</dbReference>
<dbReference type="PROSITE" id="PS51379">
    <property type="entry name" value="4FE4S_FER_2"/>
    <property type="match status" value="3"/>
</dbReference>
<feature type="domain" description="4Fe-4S ferredoxin-type" evidence="11">
    <location>
        <begin position="1054"/>
        <end position="1083"/>
    </location>
</feature>
<dbReference type="InterPro" id="IPR028261">
    <property type="entry name" value="DPD_II"/>
</dbReference>
<evidence type="ECO:0000313" key="12">
    <source>
        <dbReference type="EMBL" id="AAU83026.1"/>
    </source>
</evidence>
<evidence type="ECO:0000256" key="1">
    <source>
        <dbReference type="ARBA" id="ARBA00001974"/>
    </source>
</evidence>
<dbReference type="GO" id="GO:0051539">
    <property type="term" value="F:4 iron, 4 sulfur cluster binding"/>
    <property type="evidence" value="ECO:0007669"/>
    <property type="project" value="UniProtKB-UniRule"/>
</dbReference>
<keyword evidence="3 10" id="KW-0004">4Fe-4S</keyword>
<dbReference type="AlphaFoldDB" id="Q64C51"/>
<keyword evidence="7 10" id="KW-0560">Oxidoreductase</keyword>
<evidence type="ECO:0000256" key="4">
    <source>
        <dbReference type="ARBA" id="ARBA00022630"/>
    </source>
</evidence>
<evidence type="ECO:0000256" key="2">
    <source>
        <dbReference type="ARBA" id="ARBA00006561"/>
    </source>
</evidence>
<dbReference type="InterPro" id="IPR017896">
    <property type="entry name" value="4Fe4S_Fe-S-bd"/>
</dbReference>
<comment type="cofactor">
    <cofactor evidence="10">
        <name>[4Fe-4S] cluster</name>
        <dbReference type="ChEBI" id="CHEBI:49883"/>
    </cofactor>
</comment>
<dbReference type="EMBL" id="AY714840">
    <property type="protein sequence ID" value="AAU83026.1"/>
    <property type="molecule type" value="Genomic_DNA"/>
</dbReference>
<dbReference type="PRINTS" id="PR00469">
    <property type="entry name" value="PNDRDTASEII"/>
</dbReference>
<dbReference type="InterPro" id="IPR023753">
    <property type="entry name" value="FAD/NAD-binding_dom"/>
</dbReference>
<feature type="domain" description="4Fe-4S ferredoxin-type" evidence="11">
    <location>
        <begin position="233"/>
        <end position="262"/>
    </location>
</feature>
<evidence type="ECO:0000256" key="9">
    <source>
        <dbReference type="ARBA" id="ARBA00023014"/>
    </source>
</evidence>
<keyword evidence="8 10" id="KW-0408">Iron</keyword>
<evidence type="ECO:0000256" key="10">
    <source>
        <dbReference type="RuleBase" id="RU366072"/>
    </source>
</evidence>
<dbReference type="Gene3D" id="1.10.1060.10">
    <property type="entry name" value="Alpha-helical ferredoxin"/>
    <property type="match status" value="1"/>
</dbReference>
<comment type="subunit">
    <text evidence="10">The ferredoxin:CoB-CoM heterodisulfide reductase is composed of three subunits; HdrA, HdrB and HdrC.</text>
</comment>
<keyword evidence="6 10" id="KW-0274">FAD</keyword>
<keyword evidence="4 10" id="KW-0285">Flavoprotein</keyword>
<comment type="function">
    <text evidence="10">Part of a complex that catalyzes the reversible reduction of CoM-S-S-CoB to the thiol-coenzymes H-S-CoM (coenzyme M) and H-S-CoB (coenzyme B).</text>
</comment>
<feature type="domain" description="4Fe-4S ferredoxin-type" evidence="11">
    <location>
        <begin position="1087"/>
        <end position="1116"/>
    </location>
</feature>
<dbReference type="PANTHER" id="PTHR43498">
    <property type="entry name" value="FERREDOXIN:COB-COM HETERODISULFIDE REDUCTASE SUBUNIT A"/>
    <property type="match status" value="1"/>
</dbReference>
<dbReference type="Gene3D" id="3.30.70.20">
    <property type="match status" value="2"/>
</dbReference>
<dbReference type="Gene3D" id="3.50.50.60">
    <property type="entry name" value="FAD/NAD(P)-binding domain"/>
    <property type="match status" value="3"/>
</dbReference>
<dbReference type="InterPro" id="IPR017900">
    <property type="entry name" value="4Fe4S_Fe_S_CS"/>
</dbReference>
<dbReference type="Pfam" id="PF07992">
    <property type="entry name" value="Pyr_redox_2"/>
    <property type="match status" value="1"/>
</dbReference>
<keyword evidence="5 10" id="KW-0479">Metal-binding</keyword>
<dbReference type="SUPFAM" id="SSF51905">
    <property type="entry name" value="FAD/NAD(P)-binding domain"/>
    <property type="match status" value="1"/>
</dbReference>
<dbReference type="Pfam" id="PF00890">
    <property type="entry name" value="FAD_binding_2"/>
    <property type="match status" value="1"/>
</dbReference>
<name>Q64C51_UNCAG</name>
<reference evidence="12" key="1">
    <citation type="journal article" date="2004" name="Science">
        <title>Reverse methanogenesis: testing the hypothesis with environmental genomics.</title>
        <authorList>
            <person name="Hallam S.J."/>
            <person name="Putnam N."/>
            <person name="Preston C.M."/>
            <person name="Detter J.C."/>
            <person name="Rokhsar D."/>
            <person name="Richardson P.M."/>
            <person name="DeLong E.F."/>
        </authorList>
    </citation>
    <scope>NUCLEOTIDE SEQUENCE</scope>
</reference>
<comment type="cofactor">
    <cofactor evidence="1 10">
        <name>FAD</name>
        <dbReference type="ChEBI" id="CHEBI:57692"/>
    </cofactor>
</comment>
<dbReference type="GO" id="GO:0046872">
    <property type="term" value="F:metal ion binding"/>
    <property type="evidence" value="ECO:0007669"/>
    <property type="project" value="UniProtKB-KW"/>
</dbReference>
<proteinExistence type="inferred from homology"/>
<gene>
    <name evidence="12" type="primary">hdrA</name>
    <name evidence="12" type="ORF">GZ26D6_2</name>
</gene>
<dbReference type="Gene3D" id="3.40.50.720">
    <property type="entry name" value="NAD(P)-binding Rossmann-like Domain"/>
    <property type="match status" value="1"/>
</dbReference>